<feature type="chain" id="PRO_5029604829" evidence="1">
    <location>
        <begin position="28"/>
        <end position="626"/>
    </location>
</feature>
<sequence>MSNPFYAATTRWLLAVGWTLGAGLTLAQPAPEAGTPIPLNDLSAFVNPTPNWQIVGSVRADLNKANTLSTDKGTGVLVNLPSDKKNAKAGDLTTQLQHGDADLELDFMLAKDGNSGVYLQGRYEIQLADSWRVKNPGSGDNGSIYQRWDDKKPAGQNGYEGHPARQNASRAPGLWQHLKISFQAPRFNAQGQKTENAKLLNVELNGVLIHDNVELSGPTRGAISNDEKATGPLVIQGDHGAVAFRNIRYIAYDKPRPELVNLTFSVYKGKYEKEPEYDKTAPESEGPTTVLSSAVSRIPNEMLIRYKGTLRVAEPGEYRFRLGVPGGAGSLKIGNQTVVPLVGYSGNGTGKVTLPKGDVPVELFYSKYMDWVQPALGLSVAGPGVREFVISDATTAGGEEVDPILVDASTANTILRSFMDVPGDIRSQGKRTRVTHAISVGSPDNVHYTYDLDKGALVQVWRGQFLDTTPMWHDRGDGSSRPMGMVQRMGTPMLFLAKLPSGQANWATDTTGTGYRPKGYVLDANDRPTFRYQTYGASVDDKIRVLEQGQGLQRELTVTNPSGDLYARLASGSTISAMDNNMYLIDGQEYIRLDDLGGAKPQVRESAGGQELIVPVKGKLTYSILF</sequence>
<reference evidence="3 4" key="1">
    <citation type="submission" date="2020-04" db="EMBL/GenBank/DDBJ databases">
        <title>Genome sequencing of novel species.</title>
        <authorList>
            <person name="Heo J."/>
            <person name="Kim S.-J."/>
            <person name="Kim J.-S."/>
            <person name="Hong S.-B."/>
            <person name="Kwon S.-W."/>
        </authorList>
    </citation>
    <scope>NUCLEOTIDE SEQUENCE [LARGE SCALE GENOMIC DNA]</scope>
    <source>
        <strain evidence="3 4">CJU-R4</strain>
    </source>
</reference>
<evidence type="ECO:0000256" key="1">
    <source>
        <dbReference type="SAM" id="SignalP"/>
    </source>
</evidence>
<accession>A0A7L5DS11</accession>
<dbReference type="PROSITE" id="PS51820">
    <property type="entry name" value="PA14"/>
    <property type="match status" value="1"/>
</dbReference>
<dbReference type="KEGG" id="srho:HH216_08340"/>
<dbReference type="InterPro" id="IPR037524">
    <property type="entry name" value="PA14/GLEYA"/>
</dbReference>
<dbReference type="Proteomes" id="UP000501128">
    <property type="component" value="Chromosome"/>
</dbReference>
<gene>
    <name evidence="3" type="ORF">HH216_08340</name>
</gene>
<evidence type="ECO:0000313" key="4">
    <source>
        <dbReference type="Proteomes" id="UP000501128"/>
    </source>
</evidence>
<dbReference type="Pfam" id="PF06439">
    <property type="entry name" value="3keto-disac_hyd"/>
    <property type="match status" value="1"/>
</dbReference>
<protein>
    <submittedName>
        <fullName evidence="3">DUF1080 domain-containing protein</fullName>
    </submittedName>
</protein>
<dbReference type="Gene3D" id="2.60.120.560">
    <property type="entry name" value="Exo-inulinase, domain 1"/>
    <property type="match status" value="1"/>
</dbReference>
<dbReference type="RefSeq" id="WP_169550404.1">
    <property type="nucleotide sequence ID" value="NZ_CP051677.1"/>
</dbReference>
<organism evidence="3 4">
    <name type="scientific">Spirosoma rhododendri</name>
    <dbReference type="NCBI Taxonomy" id="2728024"/>
    <lineage>
        <taxon>Bacteria</taxon>
        <taxon>Pseudomonadati</taxon>
        <taxon>Bacteroidota</taxon>
        <taxon>Cytophagia</taxon>
        <taxon>Cytophagales</taxon>
        <taxon>Cytophagaceae</taxon>
        <taxon>Spirosoma</taxon>
    </lineage>
</organism>
<dbReference type="GO" id="GO:0016787">
    <property type="term" value="F:hydrolase activity"/>
    <property type="evidence" value="ECO:0007669"/>
    <property type="project" value="InterPro"/>
</dbReference>
<keyword evidence="1" id="KW-0732">Signal</keyword>
<keyword evidence="4" id="KW-1185">Reference proteome</keyword>
<name>A0A7L5DS11_9BACT</name>
<dbReference type="EMBL" id="CP051677">
    <property type="protein sequence ID" value="QJD78430.1"/>
    <property type="molecule type" value="Genomic_DNA"/>
</dbReference>
<dbReference type="Gene3D" id="2.60.120.380">
    <property type="match status" value="1"/>
</dbReference>
<proteinExistence type="predicted"/>
<dbReference type="AlphaFoldDB" id="A0A7L5DS11"/>
<dbReference type="InterPro" id="IPR010496">
    <property type="entry name" value="AL/BT2_dom"/>
</dbReference>
<feature type="signal peptide" evidence="1">
    <location>
        <begin position="1"/>
        <end position="27"/>
    </location>
</feature>
<evidence type="ECO:0000259" key="2">
    <source>
        <dbReference type="PROSITE" id="PS51820"/>
    </source>
</evidence>
<feature type="domain" description="PA14" evidence="2">
    <location>
        <begin position="257"/>
        <end position="394"/>
    </location>
</feature>
<evidence type="ECO:0000313" key="3">
    <source>
        <dbReference type="EMBL" id="QJD78430.1"/>
    </source>
</evidence>